<dbReference type="PANTHER" id="PTHR32305">
    <property type="match status" value="1"/>
</dbReference>
<dbReference type="InterPro" id="IPR022385">
    <property type="entry name" value="Rhs_assc_core"/>
</dbReference>
<keyword evidence="5" id="KW-0378">Hydrolase</keyword>
<dbReference type="Gene3D" id="2.180.10.10">
    <property type="entry name" value="RHS repeat-associated core"/>
    <property type="match status" value="4"/>
</dbReference>
<dbReference type="OrthoDB" id="5620365at2"/>
<dbReference type="NCBIfam" id="TIGR01643">
    <property type="entry name" value="YD_repeat_2x"/>
    <property type="match status" value="15"/>
</dbReference>
<sequence length="1641" mass="184646">MFKNTKNIIAQALLACILLLPAPSVFAINMYLDMVLPSANDTIAIDDQEDGKIRYTIGTVVTGGKISRHQRAFCTIFHFNEYYDGDLNLPIKIVLTSRAPNGAIAQLIPGDTSSFTNLSFNYARSWSGTFPFCLSLKPDIKIQPDGMGLVLGTWTDQVKVIDAYGATIFDEKVEIEVVPDPATDSNPNYHFNAILGSIVGSESSIKEEIDFRNNPYLVIDQDKFEERDHFFPLNLDESIALHVNADYYRLHHDKILKFNWYFDEAGGHTYTSEGSHTVDANPFYSVTELVKKYEDIDTEIVDTLEQKFWKQNYQFLKLSDFKKSVDDGLSLYGKWHVDILVSIDGGVTWELVDKKPFGVAPNWLESAYERDCFKYKFDPIDTSSGAQVLSHDLLTVQGVIPLTFKIDYNSLLLDESILGRGWYTDYFGARIEKRVDGIVVHWTPQHSNYFHRNPDGEYVSLEVSCRFDEIKQDAEGLFTVIRGGKRIYKFDGTGRLSHLGNKHGQFLEISYLMDGYISKITEPVSGVYLEYTYANEGLLDKVTDPLGREVSFGYDMQRRLISITDAEGLTTEYTYNEHDQIVSGINADGVEIFHNTFDSRRRVIKQEDAVEGNVLAELTYGTTEDEGTGTIVTNRDGAVERFYYDRNRNLTRHKQANGDTIKHAYDQYGQRTSTTDAHGRSVWYEYDVVGGKLSKTTDANGYSTNMVYDENRNLISITDAKGHVTRYEYNADNNRVLAVDAAGNQTRYSYNQDKQLSTVTRPGGGVTRYAYSKGRIYSITDPQDNTEYFQYDDAGRVSMHQDTSGNKTFYNYDGRDRVKIITDALERRTYMQYDSRDNIILLTDAKGNTTRYNYDAEGRLSSETNALNQTTKYEYDGEGRPLKITDAKGHSTEMRYDENGRLLATQDGMGNVQQTKYLDKTDAVHQEIDALGQAVATYTYDANYKPLSITNALGHTQRIRYDAKGRAIRTLDPLNLRTSVKYDALGRADGSLDAKLSESTQGFDADGNRIELKDAKGNITRFEFDSKGRLLSETQANGTRQYTYNARDLLQSLTNARDQQQNYEYDAVGRLTRISDPDGTINYSYDANDNVLTVSDATGTISREYDALDRVVKYTDALGNTLQYAYDAVGNLNSLTYPDGKVVSYGYDAADRLEYVTDWAGRVTQYSYDANGRVTQMQRPNNTVVTYAYDAAGQLLQQKDSAAALIRQYDFVYDAAGNIRQEKIQPAPAYFPVNWVDMSYGDGNRLTAYNGMAVSFDADGNMTDGPLNGGMDSYVFDSRNRLIKTGDTSTYRYDAENQRIAVDNGNGETRYAINPLPALSQTLVRAAPDGTQTYYVYGLGLLGEESNGAYRAYHFDLRGSTVALSDAAGKVLDSFQYAPYGGLVSHHPVDVDTPFLYNGRDGVMSDDNGLYYMRARFYNPEIRRFVNRDVLLGNINDGLSLNRYAYVTGEPVSFVDPFGLAGISLFDFLSIAKDTAKQKKYADKNLNPLVALAKKLRAANQKFYDAAANGNESEMEKAQIETQALLKNFTLAATCSAMDFYSPFTACNTEKYVKGLEKKKKGLFDKFRYVMGKAALTRLLREIGSRDCLSIGGDINTIKISGMDAFEVITQIETTAHEHNLSPYLIDLLYEELSNPEGWKE</sequence>
<keyword evidence="6" id="KW-1185">Reference proteome</keyword>
<keyword evidence="1" id="KW-0677">Repeat</keyword>
<accession>A0A1H6F6R3</accession>
<evidence type="ECO:0000259" key="3">
    <source>
        <dbReference type="Pfam" id="PF20148"/>
    </source>
</evidence>
<evidence type="ECO:0000256" key="2">
    <source>
        <dbReference type="SAM" id="SignalP"/>
    </source>
</evidence>
<evidence type="ECO:0000259" key="4">
    <source>
        <dbReference type="Pfam" id="PF25023"/>
    </source>
</evidence>
<dbReference type="EC" id="3.1.-.-" evidence="5"/>
<dbReference type="InterPro" id="IPR050708">
    <property type="entry name" value="T6SS_VgrG/RHS"/>
</dbReference>
<protein>
    <submittedName>
        <fullName evidence="5">Putative deoxyribonuclease RhsB</fullName>
        <ecNumber evidence="5">3.1.-.-</ecNumber>
    </submittedName>
</protein>
<dbReference type="Proteomes" id="UP000236724">
    <property type="component" value="Unassembled WGS sequence"/>
</dbReference>
<dbReference type="Pfam" id="PF05593">
    <property type="entry name" value="RHS_repeat"/>
    <property type="match status" value="5"/>
</dbReference>
<feature type="domain" description="DUF6531" evidence="3">
    <location>
        <begin position="378"/>
        <end position="442"/>
    </location>
</feature>
<dbReference type="InterPro" id="IPR006530">
    <property type="entry name" value="YD"/>
</dbReference>
<dbReference type="NCBIfam" id="TIGR03696">
    <property type="entry name" value="Rhs_assc_core"/>
    <property type="match status" value="1"/>
</dbReference>
<keyword evidence="2" id="KW-0732">Signal</keyword>
<feature type="domain" description="Teneurin-like YD-shell" evidence="4">
    <location>
        <begin position="644"/>
        <end position="788"/>
    </location>
</feature>
<gene>
    <name evidence="5" type="primary">rhsB</name>
    <name evidence="5" type="ORF">MBHS_01682</name>
</gene>
<dbReference type="InterPro" id="IPR011047">
    <property type="entry name" value="Quinoprotein_ADH-like_sf"/>
</dbReference>
<dbReference type="SUPFAM" id="SSF50998">
    <property type="entry name" value="Quinoprotein alcohol dehydrogenase-like"/>
    <property type="match status" value="1"/>
</dbReference>
<dbReference type="InterPro" id="IPR031325">
    <property type="entry name" value="RHS_repeat"/>
</dbReference>
<feature type="chain" id="PRO_5014893098" evidence="2">
    <location>
        <begin position="28"/>
        <end position="1641"/>
    </location>
</feature>
<evidence type="ECO:0000256" key="1">
    <source>
        <dbReference type="ARBA" id="ARBA00022737"/>
    </source>
</evidence>
<evidence type="ECO:0000313" key="6">
    <source>
        <dbReference type="Proteomes" id="UP000236724"/>
    </source>
</evidence>
<evidence type="ECO:0000313" key="5">
    <source>
        <dbReference type="EMBL" id="SEH05827.1"/>
    </source>
</evidence>
<dbReference type="Pfam" id="PF25023">
    <property type="entry name" value="TEN_YD-shell"/>
    <property type="match status" value="2"/>
</dbReference>
<dbReference type="GO" id="GO:0016787">
    <property type="term" value="F:hydrolase activity"/>
    <property type="evidence" value="ECO:0007669"/>
    <property type="project" value="UniProtKB-KW"/>
</dbReference>
<dbReference type="PANTHER" id="PTHR32305:SF15">
    <property type="entry name" value="PROTEIN RHSA-RELATED"/>
    <property type="match status" value="1"/>
</dbReference>
<proteinExistence type="predicted"/>
<dbReference type="EMBL" id="FMSV02000388">
    <property type="protein sequence ID" value="SEH05827.1"/>
    <property type="molecule type" value="Genomic_DNA"/>
</dbReference>
<feature type="domain" description="Teneurin-like YD-shell" evidence="4">
    <location>
        <begin position="1167"/>
        <end position="1430"/>
    </location>
</feature>
<reference evidence="5 6" key="1">
    <citation type="submission" date="2016-10" db="EMBL/GenBank/DDBJ databases">
        <authorList>
            <person name="de Groot N.N."/>
        </authorList>
    </citation>
    <scope>NUCLEOTIDE SEQUENCE [LARGE SCALE GENOMIC DNA]</scope>
    <source>
        <strain evidence="5">MBHS1</strain>
    </source>
</reference>
<dbReference type="InterPro" id="IPR056823">
    <property type="entry name" value="TEN-like_YD-shell"/>
</dbReference>
<dbReference type="InterPro" id="IPR045351">
    <property type="entry name" value="DUF6531"/>
</dbReference>
<organism evidence="5 6">
    <name type="scientific">Candidatus Venteria ishoeyi</name>
    <dbReference type="NCBI Taxonomy" id="1899563"/>
    <lineage>
        <taxon>Bacteria</taxon>
        <taxon>Pseudomonadati</taxon>
        <taxon>Pseudomonadota</taxon>
        <taxon>Gammaproteobacteria</taxon>
        <taxon>Thiotrichales</taxon>
        <taxon>Thiotrichaceae</taxon>
        <taxon>Venteria</taxon>
    </lineage>
</organism>
<dbReference type="Pfam" id="PF20148">
    <property type="entry name" value="DUF6531"/>
    <property type="match status" value="1"/>
</dbReference>
<feature type="signal peptide" evidence="2">
    <location>
        <begin position="1"/>
        <end position="27"/>
    </location>
</feature>
<name>A0A1H6F6R3_9GAMM</name>